<dbReference type="InterPro" id="IPR014853">
    <property type="entry name" value="VWF/SSPO/ZAN-like_Cys-rich_dom"/>
</dbReference>
<reference evidence="4" key="2">
    <citation type="submission" date="2025-09" db="UniProtKB">
        <authorList>
            <consortium name="Ensembl"/>
        </authorList>
    </citation>
    <scope>IDENTIFICATION</scope>
</reference>
<proteinExistence type="predicted"/>
<keyword evidence="5" id="KW-1185">Reference proteome</keyword>
<dbReference type="InterPro" id="IPR002919">
    <property type="entry name" value="TIL_dom"/>
</dbReference>
<dbReference type="SMART" id="SM00832">
    <property type="entry name" value="C8"/>
    <property type="match status" value="2"/>
</dbReference>
<dbReference type="InterPro" id="IPR050780">
    <property type="entry name" value="Mucin_vWF_Thrombospondin_sf"/>
</dbReference>
<accession>A0A8C9FQ34</accession>
<dbReference type="GO" id="GO:0031012">
    <property type="term" value="C:extracellular matrix"/>
    <property type="evidence" value="ECO:0007669"/>
    <property type="project" value="TreeGrafter"/>
</dbReference>
<dbReference type="Ensembl" id="ENSPSTT00000020072.1">
    <property type="protein sequence ID" value="ENSPSTP00000019160.1"/>
    <property type="gene ID" value="ENSPSTG00000013823.1"/>
</dbReference>
<keyword evidence="1" id="KW-1015">Disulfide bond</keyword>
<dbReference type="Gene3D" id="2.10.25.10">
    <property type="entry name" value="Laminin"/>
    <property type="match status" value="1"/>
</dbReference>
<dbReference type="SMART" id="SM00216">
    <property type="entry name" value="VWD"/>
    <property type="match status" value="1"/>
</dbReference>
<evidence type="ECO:0000313" key="5">
    <source>
        <dbReference type="Proteomes" id="UP000694428"/>
    </source>
</evidence>
<dbReference type="Pfam" id="PF08742">
    <property type="entry name" value="C8"/>
    <property type="match status" value="2"/>
</dbReference>
<evidence type="ECO:0000256" key="2">
    <source>
        <dbReference type="ARBA" id="ARBA00023180"/>
    </source>
</evidence>
<dbReference type="InterPro" id="IPR001846">
    <property type="entry name" value="VWF_type-D"/>
</dbReference>
<dbReference type="InterPro" id="IPR036084">
    <property type="entry name" value="Ser_inhib-like_sf"/>
</dbReference>
<dbReference type="AlphaFoldDB" id="A0A8C9FQ34"/>
<dbReference type="Pfam" id="PF00094">
    <property type="entry name" value="VWD"/>
    <property type="match status" value="1"/>
</dbReference>
<dbReference type="FunFam" id="2.10.25.10:FF:000055">
    <property type="entry name" value="alpha-tectorin isoform X1"/>
    <property type="match status" value="1"/>
</dbReference>
<sequence>MITAEQEKLCGIISRTDGPFRGCHAMVEPSKYAENCKLDLCLHPEQEEEVVCQHVARYVDLCQAAGVTIEEWRTNDFWISCPAHSHYELCSLDCSRTCSSIFTPLRCTERCREGCVCDEGFVFSGDECVPMARCGCLHHGFYYKVEEIFYPTDLEECECQAGGMVVCHEISSPNCRVVNGELRCPTNTSGSCVVTGDRSYLSFDGKAFDIPGACSYILTESCTDGDDAQHFVVKIKKNPRQKKKVSGIEALSVEVYGLSLTLEQGKIGTVVVNSVSHRLPAILKQGQVQVHEHGAGIHLQTDFGLIVRYDLHHYVAITAPQGYQGHLCGLCGNNNGKSEDDFLFPDGHPAPNAIAFGSAWKMSNMACEEECSEDDCPVCTEEKKKVFQKPNYCGILTDPHGPFSSCFSTISPALYSDACTRDLCLTKGRTDVLCRSIQSYVSSCQATGVSVEEWRKPSFCRKLGVKGVGRVFPGGIPVV</sequence>
<dbReference type="SUPFAM" id="SSF57567">
    <property type="entry name" value="Serine protease inhibitors"/>
    <property type="match status" value="1"/>
</dbReference>
<organism evidence="4 5">
    <name type="scientific">Pavo cristatus</name>
    <name type="common">Indian peafowl</name>
    <name type="synonym">Blue peafowl</name>
    <dbReference type="NCBI Taxonomy" id="9049"/>
    <lineage>
        <taxon>Eukaryota</taxon>
        <taxon>Metazoa</taxon>
        <taxon>Chordata</taxon>
        <taxon>Craniata</taxon>
        <taxon>Vertebrata</taxon>
        <taxon>Euteleostomi</taxon>
        <taxon>Archelosauria</taxon>
        <taxon>Archosauria</taxon>
        <taxon>Dinosauria</taxon>
        <taxon>Saurischia</taxon>
        <taxon>Theropoda</taxon>
        <taxon>Coelurosauria</taxon>
        <taxon>Aves</taxon>
        <taxon>Neognathae</taxon>
        <taxon>Galloanserae</taxon>
        <taxon>Galliformes</taxon>
        <taxon>Phasianidae</taxon>
        <taxon>Phasianinae</taxon>
        <taxon>Pavo</taxon>
    </lineage>
</organism>
<feature type="domain" description="VWFD" evidence="3">
    <location>
        <begin position="190"/>
        <end position="368"/>
    </location>
</feature>
<dbReference type="PROSITE" id="PS51233">
    <property type="entry name" value="VWFD"/>
    <property type="match status" value="1"/>
</dbReference>
<keyword evidence="2" id="KW-0325">Glycoprotein</keyword>
<reference evidence="4" key="1">
    <citation type="submission" date="2025-08" db="UniProtKB">
        <authorList>
            <consortium name="Ensembl"/>
        </authorList>
    </citation>
    <scope>IDENTIFICATION</scope>
</reference>
<protein>
    <recommendedName>
        <fullName evidence="3">VWFD domain-containing protein</fullName>
    </recommendedName>
</protein>
<dbReference type="PANTHER" id="PTHR11339">
    <property type="entry name" value="EXTRACELLULAR MATRIX GLYCOPROTEIN RELATED"/>
    <property type="match status" value="1"/>
</dbReference>
<dbReference type="GO" id="GO:0005615">
    <property type="term" value="C:extracellular space"/>
    <property type="evidence" value="ECO:0007669"/>
    <property type="project" value="TreeGrafter"/>
</dbReference>
<name>A0A8C9FQ34_PAVCR</name>
<evidence type="ECO:0000256" key="1">
    <source>
        <dbReference type="ARBA" id="ARBA00023157"/>
    </source>
</evidence>
<dbReference type="PANTHER" id="PTHR11339:SF373">
    <property type="entry name" value="VWFD DOMAIN-CONTAINING PROTEIN"/>
    <property type="match status" value="1"/>
</dbReference>
<dbReference type="CDD" id="cd19941">
    <property type="entry name" value="TIL"/>
    <property type="match status" value="1"/>
</dbReference>
<evidence type="ECO:0000313" key="4">
    <source>
        <dbReference type="Ensembl" id="ENSPSTP00000019160.1"/>
    </source>
</evidence>
<dbReference type="Proteomes" id="UP000694428">
    <property type="component" value="Unplaced"/>
</dbReference>
<dbReference type="Pfam" id="PF01826">
    <property type="entry name" value="TIL"/>
    <property type="match status" value="1"/>
</dbReference>
<evidence type="ECO:0000259" key="3">
    <source>
        <dbReference type="PROSITE" id="PS51233"/>
    </source>
</evidence>